<dbReference type="Gene3D" id="3.30.360.10">
    <property type="entry name" value="Dihydrodipicolinate Reductase, domain 2"/>
    <property type="match status" value="1"/>
</dbReference>
<name>A0A511YZT3_9CELL</name>
<dbReference type="GO" id="GO:0016491">
    <property type="term" value="F:oxidoreductase activity"/>
    <property type="evidence" value="ECO:0007669"/>
    <property type="project" value="UniProtKB-KW"/>
</dbReference>
<dbReference type="InterPro" id="IPR000683">
    <property type="entry name" value="Gfo/Idh/MocA-like_OxRdtase_N"/>
</dbReference>
<keyword evidence="3" id="KW-0520">NAD</keyword>
<evidence type="ECO:0000313" key="6">
    <source>
        <dbReference type="EMBL" id="GEN80689.1"/>
    </source>
</evidence>
<organism evidence="6 7">
    <name type="scientific">Actinotalea fermentans</name>
    <dbReference type="NCBI Taxonomy" id="43671"/>
    <lineage>
        <taxon>Bacteria</taxon>
        <taxon>Bacillati</taxon>
        <taxon>Actinomycetota</taxon>
        <taxon>Actinomycetes</taxon>
        <taxon>Micrococcales</taxon>
        <taxon>Cellulomonadaceae</taxon>
        <taxon>Actinotalea</taxon>
    </lineage>
</organism>
<evidence type="ECO:0000256" key="1">
    <source>
        <dbReference type="ARBA" id="ARBA00010928"/>
    </source>
</evidence>
<comment type="similarity">
    <text evidence="1">Belongs to the Gfo/Idh/MocA family.</text>
</comment>
<sequence>MIERRVLGVGIVGAGFIGHFHARSWAGVRDADIVGVTSRDGAAGLVEAVRAAGLGDAQVYDDVRAMARDPKVDAIWVLVPNDARLEVVRAIVDEVTSGRADLIGIAIEKPLARSVHEARQLLEMVEGAGLLHAYLENQVYAPAVTRPHELIWSRGAAIAGSPYLARCTEEHSGPHKDWFWDGEKQGGGALSDMMCHSVEAARYLLTPPGVDPSTWLTPVSVEATIASLKWGREKYAEILQRAYPKAPDYRVRPSEDYARATFTFLNGDGEPVIAETGTSWSFVGAGLRLSFELLGPEYSMAADTLNTEARVFLSRELQQSQGEDMVEKQNAEQGLMPVLSDESLSYGYTTENATVAADFLARRQPRESLANGVQVTELLMAAYQAAETGTRVTWPVDVDTFAPAVARGTWNPRATTA</sequence>
<dbReference type="Proteomes" id="UP000321484">
    <property type="component" value="Unassembled WGS sequence"/>
</dbReference>
<evidence type="ECO:0000313" key="7">
    <source>
        <dbReference type="Proteomes" id="UP000321484"/>
    </source>
</evidence>
<gene>
    <name evidence="6" type="ORF">AFE02nite_24230</name>
</gene>
<keyword evidence="2" id="KW-0560">Oxidoreductase</keyword>
<comment type="caution">
    <text evidence="6">The sequence shown here is derived from an EMBL/GenBank/DDBJ whole genome shotgun (WGS) entry which is preliminary data.</text>
</comment>
<proteinExistence type="inferred from homology"/>
<evidence type="ECO:0000259" key="5">
    <source>
        <dbReference type="Pfam" id="PF22725"/>
    </source>
</evidence>
<feature type="domain" description="GFO/IDH/MocA-like oxidoreductase" evidence="5">
    <location>
        <begin position="160"/>
        <end position="291"/>
    </location>
</feature>
<dbReference type="RefSeq" id="WP_222594395.1">
    <property type="nucleotide sequence ID" value="NZ_BJYK01000009.1"/>
</dbReference>
<dbReference type="InterPro" id="IPR036291">
    <property type="entry name" value="NAD(P)-bd_dom_sf"/>
</dbReference>
<dbReference type="PANTHER" id="PTHR43708:SF5">
    <property type="entry name" value="CONSERVED EXPRESSED OXIDOREDUCTASE (EUROFUNG)-RELATED"/>
    <property type="match status" value="1"/>
</dbReference>
<dbReference type="Pfam" id="PF22725">
    <property type="entry name" value="GFO_IDH_MocA_C3"/>
    <property type="match status" value="1"/>
</dbReference>
<accession>A0A511YZT3</accession>
<dbReference type="SUPFAM" id="SSF51735">
    <property type="entry name" value="NAD(P)-binding Rossmann-fold domains"/>
    <property type="match status" value="1"/>
</dbReference>
<dbReference type="InterPro" id="IPR051317">
    <property type="entry name" value="Gfo/Idh/MocA_oxidoreduct"/>
</dbReference>
<protein>
    <submittedName>
        <fullName evidence="6">Dehydrogenase</fullName>
    </submittedName>
</protein>
<dbReference type="EMBL" id="BJYK01000009">
    <property type="protein sequence ID" value="GEN80689.1"/>
    <property type="molecule type" value="Genomic_DNA"/>
</dbReference>
<evidence type="ECO:0000256" key="2">
    <source>
        <dbReference type="ARBA" id="ARBA00023002"/>
    </source>
</evidence>
<dbReference type="AlphaFoldDB" id="A0A511YZT3"/>
<dbReference type="Pfam" id="PF01408">
    <property type="entry name" value="GFO_IDH_MocA"/>
    <property type="match status" value="1"/>
</dbReference>
<reference evidence="6 7" key="1">
    <citation type="submission" date="2019-07" db="EMBL/GenBank/DDBJ databases">
        <title>Whole genome shotgun sequence of Actinotalea fermentans NBRC 105374.</title>
        <authorList>
            <person name="Hosoyama A."/>
            <person name="Uohara A."/>
            <person name="Ohji S."/>
            <person name="Ichikawa N."/>
        </authorList>
    </citation>
    <scope>NUCLEOTIDE SEQUENCE [LARGE SCALE GENOMIC DNA]</scope>
    <source>
        <strain evidence="6 7">NBRC 105374</strain>
    </source>
</reference>
<dbReference type="Gene3D" id="3.40.50.720">
    <property type="entry name" value="NAD(P)-binding Rossmann-like Domain"/>
    <property type="match status" value="1"/>
</dbReference>
<dbReference type="GO" id="GO:0000166">
    <property type="term" value="F:nucleotide binding"/>
    <property type="evidence" value="ECO:0007669"/>
    <property type="project" value="InterPro"/>
</dbReference>
<feature type="domain" description="Gfo/Idh/MocA-like oxidoreductase N-terminal" evidence="4">
    <location>
        <begin position="8"/>
        <end position="130"/>
    </location>
</feature>
<evidence type="ECO:0000256" key="3">
    <source>
        <dbReference type="ARBA" id="ARBA00023027"/>
    </source>
</evidence>
<keyword evidence="7" id="KW-1185">Reference proteome</keyword>
<dbReference type="InterPro" id="IPR055170">
    <property type="entry name" value="GFO_IDH_MocA-like_dom"/>
</dbReference>
<dbReference type="SUPFAM" id="SSF55347">
    <property type="entry name" value="Glyceraldehyde-3-phosphate dehydrogenase-like, C-terminal domain"/>
    <property type="match status" value="1"/>
</dbReference>
<dbReference type="PANTHER" id="PTHR43708">
    <property type="entry name" value="CONSERVED EXPRESSED OXIDOREDUCTASE (EUROFUNG)"/>
    <property type="match status" value="1"/>
</dbReference>
<evidence type="ECO:0000259" key="4">
    <source>
        <dbReference type="Pfam" id="PF01408"/>
    </source>
</evidence>